<dbReference type="InterPro" id="IPR001647">
    <property type="entry name" value="HTH_TetR"/>
</dbReference>
<evidence type="ECO:0000259" key="5">
    <source>
        <dbReference type="PROSITE" id="PS50977"/>
    </source>
</evidence>
<organism evidence="6 7">
    <name type="scientific">Paraburkholderia youngii</name>
    <dbReference type="NCBI Taxonomy" id="2782701"/>
    <lineage>
        <taxon>Bacteria</taxon>
        <taxon>Pseudomonadati</taxon>
        <taxon>Pseudomonadota</taxon>
        <taxon>Betaproteobacteria</taxon>
        <taxon>Burkholderiales</taxon>
        <taxon>Burkholderiaceae</taxon>
        <taxon>Paraburkholderia</taxon>
    </lineage>
</organism>
<dbReference type="PANTHER" id="PTHR30055:SF220">
    <property type="entry name" value="TETR-FAMILY REGULATORY PROTEIN"/>
    <property type="match status" value="1"/>
</dbReference>
<dbReference type="GO" id="GO:0000976">
    <property type="term" value="F:transcription cis-regulatory region binding"/>
    <property type="evidence" value="ECO:0007669"/>
    <property type="project" value="TreeGrafter"/>
</dbReference>
<dbReference type="Pfam" id="PF13305">
    <property type="entry name" value="TetR_C_33"/>
    <property type="match status" value="1"/>
</dbReference>
<protein>
    <submittedName>
        <fullName evidence="6">AcrR family transcriptional regulator</fullName>
    </submittedName>
</protein>
<dbReference type="Pfam" id="PF00440">
    <property type="entry name" value="TetR_N"/>
    <property type="match status" value="1"/>
</dbReference>
<dbReference type="Proteomes" id="UP000592820">
    <property type="component" value="Unassembled WGS sequence"/>
</dbReference>
<evidence type="ECO:0000256" key="2">
    <source>
        <dbReference type="ARBA" id="ARBA00023125"/>
    </source>
</evidence>
<dbReference type="InterPro" id="IPR025996">
    <property type="entry name" value="MT1864/Rv1816-like_C"/>
</dbReference>
<dbReference type="InterPro" id="IPR036271">
    <property type="entry name" value="Tet_transcr_reg_TetR-rel_C_sf"/>
</dbReference>
<evidence type="ECO:0000313" key="7">
    <source>
        <dbReference type="Proteomes" id="UP000592820"/>
    </source>
</evidence>
<dbReference type="RefSeq" id="WP_176369753.1">
    <property type="nucleotide sequence ID" value="NZ_JACHDE010000009.1"/>
</dbReference>
<evidence type="ECO:0000313" key="6">
    <source>
        <dbReference type="EMBL" id="MBB5402583.1"/>
    </source>
</evidence>
<dbReference type="PANTHER" id="PTHR30055">
    <property type="entry name" value="HTH-TYPE TRANSCRIPTIONAL REGULATOR RUTR"/>
    <property type="match status" value="1"/>
</dbReference>
<comment type="caution">
    <text evidence="6">The sequence shown here is derived from an EMBL/GenBank/DDBJ whole genome shotgun (WGS) entry which is preliminary data.</text>
</comment>
<accession>A0A7W8P5P5</accession>
<keyword evidence="2 4" id="KW-0238">DNA-binding</keyword>
<reference evidence="6 7" key="1">
    <citation type="submission" date="2020-08" db="EMBL/GenBank/DDBJ databases">
        <title>Genomic Encyclopedia of Type Strains, Phase IV (KMG-V): Genome sequencing to study the core and pangenomes of soil and plant-associated prokaryotes.</title>
        <authorList>
            <person name="Whitman W."/>
        </authorList>
    </citation>
    <scope>NUCLEOTIDE SEQUENCE [LARGE SCALE GENOMIC DNA]</scope>
    <source>
        <strain evidence="6 7">JPY162</strain>
    </source>
</reference>
<dbReference type="PROSITE" id="PS50977">
    <property type="entry name" value="HTH_TETR_2"/>
    <property type="match status" value="1"/>
</dbReference>
<dbReference type="EMBL" id="JACHDE010000009">
    <property type="protein sequence ID" value="MBB5402583.1"/>
    <property type="molecule type" value="Genomic_DNA"/>
</dbReference>
<dbReference type="InterPro" id="IPR009057">
    <property type="entry name" value="Homeodomain-like_sf"/>
</dbReference>
<keyword evidence="1" id="KW-0805">Transcription regulation</keyword>
<evidence type="ECO:0000256" key="4">
    <source>
        <dbReference type="PROSITE-ProRule" id="PRU00335"/>
    </source>
</evidence>
<evidence type="ECO:0000256" key="1">
    <source>
        <dbReference type="ARBA" id="ARBA00023015"/>
    </source>
</evidence>
<dbReference type="GO" id="GO:0003700">
    <property type="term" value="F:DNA-binding transcription factor activity"/>
    <property type="evidence" value="ECO:0007669"/>
    <property type="project" value="TreeGrafter"/>
</dbReference>
<dbReference type="AlphaFoldDB" id="A0A7W8P5P5"/>
<sequence length="205" mass="22204">MAYHHGDLRSALISTGEALLEEQGAPGFTLAECARRAGVSKAAPAHHFGNMHGLLAAIAKKGVDELAERLETALALVEGGPAERLRCVARVYVDFALDRPERFRVMFGPPLPADQYGKTPSAPNDCALYVLEREIAAIQLKGVSQRAIAVFVWSFVHGLSMLLLDHRLVRLMKDGQADRDSLIEDTVQLLSFSLPGRDSSATNAS</sequence>
<name>A0A7W8P5P5_9BURK</name>
<keyword evidence="3" id="KW-0804">Transcription</keyword>
<evidence type="ECO:0000256" key="3">
    <source>
        <dbReference type="ARBA" id="ARBA00023163"/>
    </source>
</evidence>
<proteinExistence type="predicted"/>
<feature type="DNA-binding region" description="H-T-H motif" evidence="4">
    <location>
        <begin position="29"/>
        <end position="48"/>
    </location>
</feature>
<dbReference type="SUPFAM" id="SSF46689">
    <property type="entry name" value="Homeodomain-like"/>
    <property type="match status" value="1"/>
</dbReference>
<feature type="domain" description="HTH tetR-type" evidence="5">
    <location>
        <begin position="6"/>
        <end position="66"/>
    </location>
</feature>
<dbReference type="Gene3D" id="1.10.357.10">
    <property type="entry name" value="Tetracycline Repressor, domain 2"/>
    <property type="match status" value="1"/>
</dbReference>
<dbReference type="InterPro" id="IPR050109">
    <property type="entry name" value="HTH-type_TetR-like_transc_reg"/>
</dbReference>
<dbReference type="SUPFAM" id="SSF48498">
    <property type="entry name" value="Tetracyclin repressor-like, C-terminal domain"/>
    <property type="match status" value="1"/>
</dbReference>
<gene>
    <name evidence="6" type="ORF">HDG41_004669</name>
</gene>